<dbReference type="PANTHER" id="PTHR10953">
    <property type="entry name" value="UBIQUITIN-ACTIVATING ENZYME E1"/>
    <property type="match status" value="1"/>
</dbReference>
<protein>
    <submittedName>
        <fullName evidence="2">UBA/THIF-type NAD/FAD binding fold protein</fullName>
    </submittedName>
</protein>
<dbReference type="AlphaFoldDB" id="A0AAI9F2E4"/>
<gene>
    <name evidence="2" type="ORF">CMTB2_00589</name>
</gene>
<dbReference type="Pfam" id="PF00899">
    <property type="entry name" value="ThiF"/>
    <property type="match status" value="1"/>
</dbReference>
<feature type="domain" description="THIF-type NAD/FAD binding fold" evidence="1">
    <location>
        <begin position="2"/>
        <end position="184"/>
    </location>
</feature>
<dbReference type="GO" id="GO:0008641">
    <property type="term" value="F:ubiquitin-like modifier activating enzyme activity"/>
    <property type="evidence" value="ECO:0007669"/>
    <property type="project" value="InterPro"/>
</dbReference>
<dbReference type="Proteomes" id="UP000003288">
    <property type="component" value="Unassembled WGS sequence"/>
</dbReference>
<dbReference type="GO" id="GO:0004792">
    <property type="term" value="F:thiosulfate-cyanide sulfurtransferase activity"/>
    <property type="evidence" value="ECO:0007669"/>
    <property type="project" value="TreeGrafter"/>
</dbReference>
<dbReference type="GO" id="GO:0016779">
    <property type="term" value="F:nucleotidyltransferase activity"/>
    <property type="evidence" value="ECO:0007669"/>
    <property type="project" value="TreeGrafter"/>
</dbReference>
<dbReference type="SUPFAM" id="SSF69572">
    <property type="entry name" value="Activating enzymes of the ubiquitin-like proteins"/>
    <property type="match status" value="1"/>
</dbReference>
<dbReference type="GO" id="GO:0005737">
    <property type="term" value="C:cytoplasm"/>
    <property type="evidence" value="ECO:0007669"/>
    <property type="project" value="TreeGrafter"/>
</dbReference>
<dbReference type="PANTHER" id="PTHR10953:SF102">
    <property type="entry name" value="ADENYLYLTRANSFERASE AND SULFURTRANSFERASE MOCS3"/>
    <property type="match status" value="1"/>
</dbReference>
<accession>A0AAI9F2E4</accession>
<reference evidence="2 3" key="1">
    <citation type="journal article" date="2011" name="Stand. Genomic Sci.">
        <title>Draft genome sequence of Caminibacter mediatlanticus strain TB-2, an epsilonproteobacterium isolated from a deep-sea hydrothermal vent.</title>
        <authorList>
            <person name="Giovannelli D."/>
            <person name="Ferriera S."/>
            <person name="Johnson J."/>
            <person name="Kravitz S."/>
            <person name="Perez-Rodriguez I."/>
            <person name="Ricci J."/>
            <person name="O'Brien C."/>
            <person name="Voordeckers J.W."/>
            <person name="Bini E."/>
            <person name="Vetriani C."/>
        </authorList>
    </citation>
    <scope>NUCLEOTIDE SEQUENCE [LARGE SCALE GENOMIC DNA]</scope>
    <source>
        <strain evidence="2 3">TB-2</strain>
    </source>
</reference>
<sequence length="211" mass="23991">MYRRQIEVIGKKNQEILSQKEILIVGCGGLGNIIATTLSCIGLKKIYLVDFDLIERHNIHRQFQFSEDHVGNSKSIMLSEKIKRCKDTEIIAINEKFSKDLNVNVDIVFDATDSFEVRLEIDKFAKSHNIPWIYASVEEFVGQVGVFKTTSFEIFATKTISPKGQLPSMVNLIGSIASMLGLKTLLNMQDEVFYFIDFKEDLEIKKFKIGG</sequence>
<proteinExistence type="predicted"/>
<evidence type="ECO:0000313" key="2">
    <source>
        <dbReference type="EMBL" id="EDM23719.1"/>
    </source>
</evidence>
<comment type="caution">
    <text evidence="2">The sequence shown here is derived from an EMBL/GenBank/DDBJ whole genome shotgun (WGS) entry which is preliminary data.</text>
</comment>
<dbReference type="RefSeq" id="WP_007474205.1">
    <property type="nucleotide sequence ID" value="NZ_ABCJ01000003.1"/>
</dbReference>
<dbReference type="Gene3D" id="3.40.50.720">
    <property type="entry name" value="NAD(P)-binding Rossmann-like Domain"/>
    <property type="match status" value="1"/>
</dbReference>
<name>A0AAI9F2E4_9BACT</name>
<dbReference type="InterPro" id="IPR000594">
    <property type="entry name" value="ThiF_NAD_FAD-bd"/>
</dbReference>
<dbReference type="InterPro" id="IPR035985">
    <property type="entry name" value="Ubiquitin-activating_enz"/>
</dbReference>
<dbReference type="EMBL" id="ABCJ01000003">
    <property type="protein sequence ID" value="EDM23719.1"/>
    <property type="molecule type" value="Genomic_DNA"/>
</dbReference>
<evidence type="ECO:0000259" key="1">
    <source>
        <dbReference type="Pfam" id="PF00899"/>
    </source>
</evidence>
<evidence type="ECO:0000313" key="3">
    <source>
        <dbReference type="Proteomes" id="UP000003288"/>
    </source>
</evidence>
<dbReference type="InterPro" id="IPR045886">
    <property type="entry name" value="ThiF/MoeB/HesA"/>
</dbReference>
<organism evidence="2 3">
    <name type="scientific">Caminibacter mediatlanticus TB-2</name>
    <dbReference type="NCBI Taxonomy" id="391592"/>
    <lineage>
        <taxon>Bacteria</taxon>
        <taxon>Pseudomonadati</taxon>
        <taxon>Campylobacterota</taxon>
        <taxon>Epsilonproteobacteria</taxon>
        <taxon>Nautiliales</taxon>
        <taxon>Nautiliaceae</taxon>
        <taxon>Caminibacter</taxon>
    </lineage>
</organism>